<evidence type="ECO:0000313" key="3">
    <source>
        <dbReference type="Proteomes" id="UP001295684"/>
    </source>
</evidence>
<evidence type="ECO:0000256" key="1">
    <source>
        <dbReference type="SAM" id="SignalP"/>
    </source>
</evidence>
<dbReference type="AlphaFoldDB" id="A0AAD2CXY9"/>
<dbReference type="EMBL" id="CAMPGE010014859">
    <property type="protein sequence ID" value="CAI2373508.1"/>
    <property type="molecule type" value="Genomic_DNA"/>
</dbReference>
<comment type="caution">
    <text evidence="2">The sequence shown here is derived from an EMBL/GenBank/DDBJ whole genome shotgun (WGS) entry which is preliminary data.</text>
</comment>
<feature type="signal peptide" evidence="1">
    <location>
        <begin position="1"/>
        <end position="16"/>
    </location>
</feature>
<keyword evidence="1" id="KW-0732">Signal</keyword>
<protein>
    <submittedName>
        <fullName evidence="2">Uncharacterized protein</fullName>
    </submittedName>
</protein>
<feature type="chain" id="PRO_5042082678" evidence="1">
    <location>
        <begin position="17"/>
        <end position="104"/>
    </location>
</feature>
<evidence type="ECO:0000313" key="2">
    <source>
        <dbReference type="EMBL" id="CAI2373508.1"/>
    </source>
</evidence>
<dbReference type="Proteomes" id="UP001295684">
    <property type="component" value="Unassembled WGS sequence"/>
</dbReference>
<proteinExistence type="predicted"/>
<keyword evidence="3" id="KW-1185">Reference proteome</keyword>
<name>A0AAD2CXY9_EUPCR</name>
<organism evidence="2 3">
    <name type="scientific">Euplotes crassus</name>
    <dbReference type="NCBI Taxonomy" id="5936"/>
    <lineage>
        <taxon>Eukaryota</taxon>
        <taxon>Sar</taxon>
        <taxon>Alveolata</taxon>
        <taxon>Ciliophora</taxon>
        <taxon>Intramacronucleata</taxon>
        <taxon>Spirotrichea</taxon>
        <taxon>Hypotrichia</taxon>
        <taxon>Euplotida</taxon>
        <taxon>Euplotidae</taxon>
        <taxon>Moneuplotes</taxon>
    </lineage>
</organism>
<reference evidence="2" key="1">
    <citation type="submission" date="2023-07" db="EMBL/GenBank/DDBJ databases">
        <authorList>
            <consortium name="AG Swart"/>
            <person name="Singh M."/>
            <person name="Singh A."/>
            <person name="Seah K."/>
            <person name="Emmerich C."/>
        </authorList>
    </citation>
    <scope>NUCLEOTIDE SEQUENCE</scope>
    <source>
        <strain evidence="2">DP1</strain>
    </source>
</reference>
<accession>A0AAD2CXY9</accession>
<sequence length="104" mass="12486">MIQILTFLTGIALIQCIPTQRRTSLLPYSFVQNLSSPEYHYSFNYDFNQLYQEIETSLGDPFEEAYFDVRQDEIFYFVRRSKLDYHRFKLVRYNMLTNTQGSSI</sequence>
<gene>
    <name evidence="2" type="ORF">ECRASSUSDP1_LOCUS14854</name>
</gene>